<evidence type="ECO:0000313" key="2">
    <source>
        <dbReference type="Proteomes" id="UP000314294"/>
    </source>
</evidence>
<proteinExistence type="predicted"/>
<organism evidence="1 2">
    <name type="scientific">Liparis tanakae</name>
    <name type="common">Tanaka's snailfish</name>
    <dbReference type="NCBI Taxonomy" id="230148"/>
    <lineage>
        <taxon>Eukaryota</taxon>
        <taxon>Metazoa</taxon>
        <taxon>Chordata</taxon>
        <taxon>Craniata</taxon>
        <taxon>Vertebrata</taxon>
        <taxon>Euteleostomi</taxon>
        <taxon>Actinopterygii</taxon>
        <taxon>Neopterygii</taxon>
        <taxon>Teleostei</taxon>
        <taxon>Neoteleostei</taxon>
        <taxon>Acanthomorphata</taxon>
        <taxon>Eupercaria</taxon>
        <taxon>Perciformes</taxon>
        <taxon>Cottioidei</taxon>
        <taxon>Cottales</taxon>
        <taxon>Liparidae</taxon>
        <taxon>Liparis</taxon>
    </lineage>
</organism>
<evidence type="ECO:0000313" key="1">
    <source>
        <dbReference type="EMBL" id="TNN30684.1"/>
    </source>
</evidence>
<protein>
    <submittedName>
        <fullName evidence="1">Uncharacterized protein</fullName>
    </submittedName>
</protein>
<comment type="caution">
    <text evidence="1">The sequence shown here is derived from an EMBL/GenBank/DDBJ whole genome shotgun (WGS) entry which is preliminary data.</text>
</comment>
<name>A0A4Z2EQN6_9TELE</name>
<keyword evidence="2" id="KW-1185">Reference proteome</keyword>
<dbReference type="Proteomes" id="UP000314294">
    <property type="component" value="Unassembled WGS sequence"/>
</dbReference>
<accession>A0A4Z2EQN6</accession>
<reference evidence="1 2" key="1">
    <citation type="submission" date="2019-03" db="EMBL/GenBank/DDBJ databases">
        <title>First draft genome of Liparis tanakae, snailfish: a comprehensive survey of snailfish specific genes.</title>
        <authorList>
            <person name="Kim W."/>
            <person name="Song I."/>
            <person name="Jeong J.-H."/>
            <person name="Kim D."/>
            <person name="Kim S."/>
            <person name="Ryu S."/>
            <person name="Song J.Y."/>
            <person name="Lee S.K."/>
        </authorList>
    </citation>
    <scope>NUCLEOTIDE SEQUENCE [LARGE SCALE GENOMIC DNA]</scope>
    <source>
        <tissue evidence="1">Muscle</tissue>
    </source>
</reference>
<dbReference type="AlphaFoldDB" id="A0A4Z2EQN6"/>
<gene>
    <name evidence="1" type="ORF">EYF80_059163</name>
</gene>
<dbReference type="EMBL" id="SRLO01004232">
    <property type="protein sequence ID" value="TNN30684.1"/>
    <property type="molecule type" value="Genomic_DNA"/>
</dbReference>
<sequence length="172" mass="19731">MPSWCKPEPAWTLRSSGSSRVKVQLRSRWLRSLQWTLSSRRLSSSHHLLSRSPRSKLAFSVSRLARREIRCFHERTRRLQPQQTRALLHLSASLRKNRTCSWHSAGSELKGKWSSAAFRRLLAGVRVLFRGDMADDDELTLVVIGGGHRGSSSNRFLQRGEETAPFLQLVLR</sequence>